<organism evidence="2 3">
    <name type="scientific">Kribbella orskensis</name>
    <dbReference type="NCBI Taxonomy" id="2512216"/>
    <lineage>
        <taxon>Bacteria</taxon>
        <taxon>Bacillati</taxon>
        <taxon>Actinomycetota</taxon>
        <taxon>Actinomycetes</taxon>
        <taxon>Propionibacteriales</taxon>
        <taxon>Kribbellaceae</taxon>
        <taxon>Kribbella</taxon>
    </lineage>
</organism>
<feature type="domain" description="HTH cro/C1-type" evidence="1">
    <location>
        <begin position="9"/>
        <end position="64"/>
    </location>
</feature>
<dbReference type="Gene3D" id="1.25.40.10">
    <property type="entry name" value="Tetratricopeptide repeat domain"/>
    <property type="match status" value="1"/>
</dbReference>
<dbReference type="Pfam" id="PF13424">
    <property type="entry name" value="TPR_12"/>
    <property type="match status" value="1"/>
</dbReference>
<dbReference type="InterPro" id="IPR010982">
    <property type="entry name" value="Lambda_DNA-bd_dom_sf"/>
</dbReference>
<evidence type="ECO:0000313" key="3">
    <source>
        <dbReference type="Proteomes" id="UP000295818"/>
    </source>
</evidence>
<dbReference type="RefSeq" id="WP_132193087.1">
    <property type="nucleotide sequence ID" value="NZ_SLWM01000017.1"/>
</dbReference>
<reference evidence="2 3" key="1">
    <citation type="journal article" date="2015" name="Stand. Genomic Sci.">
        <title>Genomic Encyclopedia of Bacterial and Archaeal Type Strains, Phase III: the genomes of soil and plant-associated and newly described type strains.</title>
        <authorList>
            <person name="Whitman W.B."/>
            <person name="Woyke T."/>
            <person name="Klenk H.P."/>
            <person name="Zhou Y."/>
            <person name="Lilburn T.G."/>
            <person name="Beck B.J."/>
            <person name="De Vos P."/>
            <person name="Vandamme P."/>
            <person name="Eisen J.A."/>
            <person name="Garrity G."/>
            <person name="Hugenholtz P."/>
            <person name="Kyrpides N.C."/>
        </authorList>
    </citation>
    <scope>NUCLEOTIDE SEQUENCE [LARGE SCALE GENOMIC DNA]</scope>
    <source>
        <strain evidence="2 3">VKM Ac-2538</strain>
    </source>
</reference>
<dbReference type="PROSITE" id="PS50943">
    <property type="entry name" value="HTH_CROC1"/>
    <property type="match status" value="1"/>
</dbReference>
<dbReference type="SMART" id="SM00530">
    <property type="entry name" value="HTH_XRE"/>
    <property type="match status" value="1"/>
</dbReference>
<dbReference type="PRINTS" id="PR00364">
    <property type="entry name" value="DISEASERSIST"/>
</dbReference>
<dbReference type="PANTHER" id="PTHR47691">
    <property type="entry name" value="REGULATOR-RELATED"/>
    <property type="match status" value="1"/>
</dbReference>
<dbReference type="Gene3D" id="3.40.50.300">
    <property type="entry name" value="P-loop containing nucleotide triphosphate hydrolases"/>
    <property type="match status" value="1"/>
</dbReference>
<dbReference type="InterPro" id="IPR011990">
    <property type="entry name" value="TPR-like_helical_dom_sf"/>
</dbReference>
<protein>
    <submittedName>
        <fullName evidence="2">NB-ARC domain-containing protein</fullName>
    </submittedName>
</protein>
<dbReference type="EMBL" id="SLWM01000017">
    <property type="protein sequence ID" value="TCO16363.1"/>
    <property type="molecule type" value="Genomic_DNA"/>
</dbReference>
<dbReference type="Gene3D" id="1.10.260.40">
    <property type="entry name" value="lambda repressor-like DNA-binding domains"/>
    <property type="match status" value="1"/>
</dbReference>
<gene>
    <name evidence="2" type="ORF">EV644_11717</name>
</gene>
<dbReference type="SUPFAM" id="SSF52540">
    <property type="entry name" value="P-loop containing nucleoside triphosphate hydrolases"/>
    <property type="match status" value="1"/>
</dbReference>
<dbReference type="Pfam" id="PF13560">
    <property type="entry name" value="HTH_31"/>
    <property type="match status" value="1"/>
</dbReference>
<keyword evidence="3" id="KW-1185">Reference proteome</keyword>
<accession>A0ABY2BEA4</accession>
<proteinExistence type="predicted"/>
<dbReference type="Proteomes" id="UP000295818">
    <property type="component" value="Unassembled WGS sequence"/>
</dbReference>
<evidence type="ECO:0000259" key="1">
    <source>
        <dbReference type="PROSITE" id="PS50943"/>
    </source>
</evidence>
<comment type="caution">
    <text evidence="2">The sequence shown here is derived from an EMBL/GenBank/DDBJ whole genome shotgun (WGS) entry which is preliminary data.</text>
</comment>
<name>A0ABY2BEA4_9ACTN</name>
<dbReference type="InterPro" id="IPR027417">
    <property type="entry name" value="P-loop_NTPase"/>
</dbReference>
<dbReference type="CDD" id="cd00093">
    <property type="entry name" value="HTH_XRE"/>
    <property type="match status" value="1"/>
</dbReference>
<dbReference type="PANTHER" id="PTHR47691:SF3">
    <property type="entry name" value="HTH-TYPE TRANSCRIPTIONAL REGULATOR RV0890C-RELATED"/>
    <property type="match status" value="1"/>
</dbReference>
<dbReference type="SUPFAM" id="SSF47413">
    <property type="entry name" value="lambda repressor-like DNA-binding domains"/>
    <property type="match status" value="1"/>
</dbReference>
<sequence>MSVSFGELLRSHRRSAGLTQAGLAELANLSEQAISLLERGTRRRPRTETIEALADALGLDDQAVSLFTRAAQAGRKTLERASGASIPAPGSGVIRQLPPALSDFTGRSREVDLLVRTLTVVDERPGTVQMVAVTGMGGVGKTSLAVYAAHLAADNFPDGQIYLDLRGYGPGAPLSPGEALIQLLRSLGVDDRTVPEGTNEAAAVYRSHLAGRRLLILLDNANRAGQVIPLLPGAPGSAVIATSRRALTTLPGFRQVSLSPLSDADSVELLSKIAGDARVAAEGAAARTIAELTGRLPLAVRLIGARLAARPTWPIEHMVGQLQDEHRRLDEFGTGESGVRANIAGSVEFLAGSDEDLDIRAAAALVLLGLPNGSDLTTITAAQLLDSSEAAAEPVLERLVDLNLLESVAPGRYRLHDLIRAYARERASQHLSEGAREDALARVLKLYTGVAWRCQELTHPDSRRLAMAGRPSRSLPALPEASIALTWLDNERSNLLGAFHQARQSAGLRGYVPELALALFGYFIVNLRWSEMRAIDQVGREVAAELGYQRLAAWLEHDLAIPDVERGDLGPSQAHLLRSLELFQAISDLAGQARCCSSLSHITELMGRLDEAVEWGERALVLSLRIGDQSVEGISYMALGTLHVRRGEHEMAQQRFDLSIALAEKAGNLRSLSRRYQYVGQAYLGGGLNALAEQALLKSLEVLVELDDQNAAAETLQHLATNHLAVGDHTAATERAEAGLQLARANGNKLREGRLLIVLGKISAAKDDLPAARSLWRQAADVLRPLSPNDEAAALQLLADHEDGRRYDPSASAEN</sequence>
<dbReference type="SUPFAM" id="SSF48452">
    <property type="entry name" value="TPR-like"/>
    <property type="match status" value="1"/>
</dbReference>
<evidence type="ECO:0000313" key="2">
    <source>
        <dbReference type="EMBL" id="TCO16363.1"/>
    </source>
</evidence>
<dbReference type="InterPro" id="IPR001387">
    <property type="entry name" value="Cro/C1-type_HTH"/>
</dbReference>